<comment type="subcellular location">
    <subcellularLocation>
        <location evidence="1">Nucleus</location>
        <location evidence="1">Nucleolus</location>
    </subcellularLocation>
</comment>
<organism evidence="8 9">
    <name type="scientific">Trichomonascus ciferrii</name>
    <dbReference type="NCBI Taxonomy" id="44093"/>
    <lineage>
        <taxon>Eukaryota</taxon>
        <taxon>Fungi</taxon>
        <taxon>Dikarya</taxon>
        <taxon>Ascomycota</taxon>
        <taxon>Saccharomycotina</taxon>
        <taxon>Dipodascomycetes</taxon>
        <taxon>Dipodascales</taxon>
        <taxon>Trichomonascaceae</taxon>
        <taxon>Trichomonascus</taxon>
        <taxon>Trichomonascus ciferrii complex</taxon>
    </lineage>
</organism>
<evidence type="ECO:0000313" key="8">
    <source>
        <dbReference type="EMBL" id="KAA8904514.1"/>
    </source>
</evidence>
<feature type="compositionally biased region" description="Acidic residues" evidence="7">
    <location>
        <begin position="140"/>
        <end position="151"/>
    </location>
</feature>
<feature type="compositionally biased region" description="Basic and acidic residues" evidence="7">
    <location>
        <begin position="780"/>
        <end position="825"/>
    </location>
</feature>
<dbReference type="Pfam" id="PF04147">
    <property type="entry name" value="Nop14"/>
    <property type="match status" value="1"/>
</dbReference>
<reference evidence="8" key="1">
    <citation type="journal article" date="2019" name="G3 (Bethesda)">
        <title>Genome Assemblies of Two Rare Opportunistic Yeast Pathogens: Diutina rugosa (syn. Candida rugosa) and Trichomonascus ciferrii (syn. Candida ciferrii).</title>
        <authorList>
            <person name="Mixao V."/>
            <person name="Saus E."/>
            <person name="Hansen A.P."/>
            <person name="Lass-Florl C."/>
            <person name="Gabaldon T."/>
        </authorList>
    </citation>
    <scope>NUCLEOTIDE SEQUENCE</scope>
    <source>
        <strain evidence="8">CBS 4856</strain>
    </source>
</reference>
<keyword evidence="4" id="KW-0698">rRNA processing</keyword>
<name>A0A642UUE5_9ASCO</name>
<protein>
    <recommendedName>
        <fullName evidence="10">Nucleolar complex protein 14</fullName>
    </recommendedName>
</protein>
<evidence type="ECO:0000256" key="7">
    <source>
        <dbReference type="SAM" id="MobiDB-lite"/>
    </source>
</evidence>
<dbReference type="OrthoDB" id="441771at2759"/>
<evidence type="ECO:0000256" key="5">
    <source>
        <dbReference type="ARBA" id="ARBA00023242"/>
    </source>
</evidence>
<dbReference type="GO" id="GO:0030490">
    <property type="term" value="P:maturation of SSU-rRNA"/>
    <property type="evidence" value="ECO:0007669"/>
    <property type="project" value="TreeGrafter"/>
</dbReference>
<evidence type="ECO:0000256" key="4">
    <source>
        <dbReference type="ARBA" id="ARBA00022552"/>
    </source>
</evidence>
<evidence type="ECO:0000256" key="6">
    <source>
        <dbReference type="ARBA" id="ARBA00024695"/>
    </source>
</evidence>
<proteinExistence type="inferred from homology"/>
<feature type="compositionally biased region" description="Acidic residues" evidence="7">
    <location>
        <begin position="362"/>
        <end position="397"/>
    </location>
</feature>
<dbReference type="GO" id="GO:0030692">
    <property type="term" value="C:Noc4p-Nop14p complex"/>
    <property type="evidence" value="ECO:0007669"/>
    <property type="project" value="TreeGrafter"/>
</dbReference>
<feature type="region of interest" description="Disordered" evidence="7">
    <location>
        <begin position="780"/>
        <end position="833"/>
    </location>
</feature>
<comment type="caution">
    <text evidence="8">The sequence shown here is derived from an EMBL/GenBank/DDBJ whole genome shotgun (WGS) entry which is preliminary data.</text>
</comment>
<gene>
    <name evidence="8" type="ORF">TRICI_005459</name>
</gene>
<dbReference type="PANTHER" id="PTHR23183">
    <property type="entry name" value="NOP14"/>
    <property type="match status" value="1"/>
</dbReference>
<feature type="compositionally biased region" description="Basic and acidic residues" evidence="7">
    <location>
        <begin position="198"/>
        <end position="208"/>
    </location>
</feature>
<evidence type="ECO:0000313" key="9">
    <source>
        <dbReference type="Proteomes" id="UP000761534"/>
    </source>
</evidence>
<keyword evidence="5" id="KW-0539">Nucleus</keyword>
<dbReference type="GO" id="GO:0032040">
    <property type="term" value="C:small-subunit processome"/>
    <property type="evidence" value="ECO:0007669"/>
    <property type="project" value="InterPro"/>
</dbReference>
<feature type="region of interest" description="Disordered" evidence="7">
    <location>
        <begin position="277"/>
        <end position="400"/>
    </location>
</feature>
<dbReference type="InterPro" id="IPR007276">
    <property type="entry name" value="Nop14"/>
</dbReference>
<evidence type="ECO:0000256" key="3">
    <source>
        <dbReference type="ARBA" id="ARBA00022517"/>
    </source>
</evidence>
<feature type="compositionally biased region" description="Basic and acidic residues" evidence="7">
    <location>
        <begin position="277"/>
        <end position="310"/>
    </location>
</feature>
<feature type="compositionally biased region" description="Basic and acidic residues" evidence="7">
    <location>
        <begin position="104"/>
        <end position="130"/>
    </location>
</feature>
<feature type="compositionally biased region" description="Acidic residues" evidence="7">
    <location>
        <begin position="318"/>
        <end position="329"/>
    </location>
</feature>
<evidence type="ECO:0008006" key="10">
    <source>
        <dbReference type="Google" id="ProtNLM"/>
    </source>
</evidence>
<accession>A0A642UUE5</accession>
<keyword evidence="9" id="KW-1185">Reference proteome</keyword>
<comment type="similarity">
    <text evidence="2">Belongs to the NOP14 family.</text>
</comment>
<dbReference type="AlphaFoldDB" id="A0A642UUE5"/>
<feature type="region of interest" description="Disordered" evidence="7">
    <location>
        <begin position="1"/>
        <end position="39"/>
    </location>
</feature>
<feature type="region of interest" description="Disordered" evidence="7">
    <location>
        <begin position="63"/>
        <end position="208"/>
    </location>
</feature>
<evidence type="ECO:0000256" key="1">
    <source>
        <dbReference type="ARBA" id="ARBA00004604"/>
    </source>
</evidence>
<comment type="function">
    <text evidence="6">Involved in nucleolar processing of pre-18S ribosomal RNA. Has a role in the nuclear export of 40S pre-ribosomal subunit to the cytoplasm.</text>
</comment>
<dbReference type="PANTHER" id="PTHR23183:SF0">
    <property type="entry name" value="NUCLEOLAR PROTEIN 14"/>
    <property type="match status" value="1"/>
</dbReference>
<dbReference type="Proteomes" id="UP000761534">
    <property type="component" value="Unassembled WGS sequence"/>
</dbReference>
<dbReference type="EMBL" id="SWFS01000429">
    <property type="protein sequence ID" value="KAA8904514.1"/>
    <property type="molecule type" value="Genomic_DNA"/>
</dbReference>
<feature type="compositionally biased region" description="Basic and acidic residues" evidence="7">
    <location>
        <begin position="73"/>
        <end position="95"/>
    </location>
</feature>
<keyword evidence="3" id="KW-0690">Ribosome biogenesis</keyword>
<evidence type="ECO:0000256" key="2">
    <source>
        <dbReference type="ARBA" id="ARBA00007466"/>
    </source>
</evidence>
<dbReference type="VEuPathDB" id="FungiDB:TRICI_005459"/>
<feature type="compositionally biased region" description="Basic and acidic residues" evidence="7">
    <location>
        <begin position="330"/>
        <end position="361"/>
    </location>
</feature>
<sequence>MGASQLKRLKASLKDQGLVGPSTSRKKKSKKVDSRKNNEAALRSIREAFNPFDVKVNRQKHEVLGRTVQGSKGRPELTKQMEEENRRQAFRAEKSRRNKAGGILDRRFGEQDKNMTLEEKMQERFTREMQTRSSKGSLFDLDDDEDEDDEFLSYGQSLSLKDDFDGTGLSADEDDEEIKQIRQKRMQLRDDADDEAEEPVRKKSKQEVMKEVIAKSKMHKLERQQAKEEDLAIIEELNEDGNIEELYRELSGLNRKSLDQKKVVGGDDADYDKEVRSLAFEKRAKPADRTKTTEELEKEADDKRKELERKRLARMNGELDESSDEEEIPEKEKGNTEGDENNDAREFGFDGSVETKTKPTDGESESEDDFGDILEEDMPADSSDESDPDQSSDDNADEDRVGSIVEIECPTSLSAMLSTLGSHDIEAQPQVVERILSKYHPRYAEGNKSKQGELCKALVDYILHLVDSDEEGLETVLNKFVSQVRRLAEDHSEALADHFREKIKDAETQLSSKLDGSVQVYPKTSTLMMFTLVGLIFSASDHFHPVVTPAQILICQTISQMPLRNLNDLYSGLYFCNVVLAYQKLANRFVPEVVSFLGKSLFSMLGNIGAKMDVQKTFLQEPTIKNMLTVDLDKLKDVKSAPLLLRENGKVSSSCKPRLLLETVSTVDRFMAIWKDKSAFVEVFGPLEDLISEIQHYHPSIKQVHEKMHRIMKLALQSRKPVTMQSHKPIPLKSLAPQFEENYNIDKKSYDPDTQRQEISKLKAQVKKERKGALRDIRKDNAFTARENNREKRERDREYHEKLARLERSIATEEGAEKNKYEREKMARKRSKR</sequence>